<dbReference type="Proteomes" id="UP000222056">
    <property type="component" value="Unassembled WGS sequence"/>
</dbReference>
<dbReference type="RefSeq" id="WP_093115170.1">
    <property type="nucleotide sequence ID" value="NZ_FNWJ01000001.1"/>
</dbReference>
<evidence type="ECO:0000313" key="2">
    <source>
        <dbReference type="EMBL" id="SEH10217.1"/>
    </source>
</evidence>
<dbReference type="GO" id="GO:0016757">
    <property type="term" value="F:glycosyltransferase activity"/>
    <property type="evidence" value="ECO:0007669"/>
    <property type="project" value="UniProtKB-KW"/>
</dbReference>
<reference evidence="3" key="1">
    <citation type="submission" date="2016-10" db="EMBL/GenBank/DDBJ databases">
        <authorList>
            <person name="Varghese N."/>
            <person name="Submissions S."/>
        </authorList>
    </citation>
    <scope>NUCLEOTIDE SEQUENCE [LARGE SCALE GENOMIC DNA]</scope>
    <source>
        <strain evidence="3">ATCC 35263</strain>
    </source>
</reference>
<dbReference type="Gene3D" id="3.30.1310.20">
    <property type="entry name" value="PRTase-like"/>
    <property type="match status" value="1"/>
</dbReference>
<organism evidence="2 3">
    <name type="scientific">Thermoleophilum album</name>
    <dbReference type="NCBI Taxonomy" id="29539"/>
    <lineage>
        <taxon>Bacteria</taxon>
        <taxon>Bacillati</taxon>
        <taxon>Actinomycetota</taxon>
        <taxon>Thermoleophilia</taxon>
        <taxon>Thermoleophilales</taxon>
        <taxon>Thermoleophilaceae</taxon>
        <taxon>Thermoleophilum</taxon>
    </lineage>
</organism>
<dbReference type="InterPro" id="IPR000836">
    <property type="entry name" value="PRTase_dom"/>
</dbReference>
<feature type="domain" description="Phosphoribosyltransferase" evidence="1">
    <location>
        <begin position="30"/>
        <end position="174"/>
    </location>
</feature>
<dbReference type="OrthoDB" id="9810066at2"/>
<name>A0A1H6FH90_THEAL</name>
<protein>
    <submittedName>
        <fullName evidence="2">Predicted phosphoribosyltransferase</fullName>
    </submittedName>
</protein>
<dbReference type="EMBL" id="FNWJ01000001">
    <property type="protein sequence ID" value="SEH10217.1"/>
    <property type="molecule type" value="Genomic_DNA"/>
</dbReference>
<evidence type="ECO:0000313" key="3">
    <source>
        <dbReference type="Proteomes" id="UP000222056"/>
    </source>
</evidence>
<keyword evidence="2" id="KW-0808">Transferase</keyword>
<dbReference type="Gene3D" id="3.40.50.2020">
    <property type="match status" value="1"/>
</dbReference>
<dbReference type="Pfam" id="PF00156">
    <property type="entry name" value="Pribosyltran"/>
    <property type="match status" value="1"/>
</dbReference>
<sequence>MSAASFAEAPFRDRVEAGIALGEELRRRRGRSANDLVLGLPRGGVVVAAEVARALRAPLGVLVVRKLGVPGHEELAFGAVASGGLRVLDPRVIEAAGLDAATIEAITRRELAEIARRERLYGATTRPQLRGRNVILVDDGLATGSTMRAAVRAVRTGEPERVIVAVPVAPPDTVAALAQEADEVVALLTPEPFYAVGAWYSDFEQVSDHQVRELLARFQGPASDDPNP</sequence>
<accession>A0A1H6FH90</accession>
<keyword evidence="2" id="KW-0328">Glycosyltransferase</keyword>
<keyword evidence="3" id="KW-1185">Reference proteome</keyword>
<evidence type="ECO:0000259" key="1">
    <source>
        <dbReference type="Pfam" id="PF00156"/>
    </source>
</evidence>
<dbReference type="InterPro" id="IPR029057">
    <property type="entry name" value="PRTase-like"/>
</dbReference>
<proteinExistence type="predicted"/>
<dbReference type="STRING" id="29539.SAMN02745716_0064"/>
<gene>
    <name evidence="2" type="ORF">SAMN02745716_0064</name>
</gene>
<dbReference type="CDD" id="cd06223">
    <property type="entry name" value="PRTases_typeI"/>
    <property type="match status" value="1"/>
</dbReference>
<dbReference type="SUPFAM" id="SSF53271">
    <property type="entry name" value="PRTase-like"/>
    <property type="match status" value="1"/>
</dbReference>
<dbReference type="AlphaFoldDB" id="A0A1H6FH90"/>